<dbReference type="InterPro" id="IPR004099">
    <property type="entry name" value="Pyr_nucl-diS_OxRdtase_dimer"/>
</dbReference>
<feature type="binding site" evidence="5">
    <location>
        <position position="197"/>
    </location>
    <ligand>
        <name>NAD(+)</name>
        <dbReference type="ChEBI" id="CHEBI:57540"/>
    </ligand>
</feature>
<evidence type="ECO:0000256" key="4">
    <source>
        <dbReference type="ARBA" id="ARBA00023027"/>
    </source>
</evidence>
<sequence length="453" mass="48140">MARETFDVVILGGGNAGIGVTGPVRRAGLSVAMIEPSDLGGTCPNRGCTPKKVLVAAGQALHDIERAAVHHIAVGKPRLNWAALIDREKDMIKDIPANLARAMARREVEVIKGFGTFVAPDTIRVGDRLLQARHIAIATGSKPRPLPIPGAEHMIASDEMLRDRELPASVIFVGGGVISLEFGHVYARASAVVTILEALPQLLPAMDSDAVARLQAESERIGINIRTGVTVRRVEPIGRQFRVIFTHDGVEQAAVADRVVNGAGRLADVNGLDLAAGRVEHANGRIAVDPHLRSTSNPQVHVCGDAVPFSPQLSPIATYEGDIVGRNIVAGPKYLPDYAGMATSVYTVPALAAVGLTETAARKTGAAIDVHVNDMRDWFSARSYAETVAWSKVIVDRASDCILGAHFVGHGGQELINIFGLAIKFGITAGEIRDSVYAYPTFSADIKHMLGRA</sequence>
<name>A0A1L3F9K2_BRAJP</name>
<dbReference type="Pfam" id="PF02852">
    <property type="entry name" value="Pyr_redox_dim"/>
    <property type="match status" value="1"/>
</dbReference>
<dbReference type="GO" id="GO:0050660">
    <property type="term" value="F:flavin adenine dinucleotide binding"/>
    <property type="evidence" value="ECO:0007669"/>
    <property type="project" value="TreeGrafter"/>
</dbReference>
<dbReference type="InterPro" id="IPR036188">
    <property type="entry name" value="FAD/NAD-bd_sf"/>
</dbReference>
<dbReference type="PRINTS" id="PR00411">
    <property type="entry name" value="PNDRDTASEI"/>
</dbReference>
<dbReference type="PANTHER" id="PTHR22912">
    <property type="entry name" value="DISULFIDE OXIDOREDUCTASE"/>
    <property type="match status" value="1"/>
</dbReference>
<dbReference type="Gene3D" id="3.50.50.60">
    <property type="entry name" value="FAD/NAD(P)-binding domain"/>
    <property type="match status" value="2"/>
</dbReference>
<evidence type="ECO:0000256" key="2">
    <source>
        <dbReference type="ARBA" id="ARBA00022630"/>
    </source>
</evidence>
<feature type="binding site" evidence="5">
    <location>
        <begin position="174"/>
        <end position="181"/>
    </location>
    <ligand>
        <name>NAD(+)</name>
        <dbReference type="ChEBI" id="CHEBI:57540"/>
    </ligand>
</feature>
<dbReference type="OrthoDB" id="9781772at2"/>
<keyword evidence="4 5" id="KW-0520">NAD</keyword>
<dbReference type="GO" id="GO:0004148">
    <property type="term" value="F:dihydrolipoyl dehydrogenase (NADH) activity"/>
    <property type="evidence" value="ECO:0007669"/>
    <property type="project" value="TreeGrafter"/>
</dbReference>
<dbReference type="InterPro" id="IPR016156">
    <property type="entry name" value="FAD/NAD-linked_Rdtase_dimer_sf"/>
</dbReference>
<dbReference type="SUPFAM" id="SSF55424">
    <property type="entry name" value="FAD/NAD-linked reductases, dimerisation (C-terminal) domain"/>
    <property type="match status" value="1"/>
</dbReference>
<dbReference type="PIRSF" id="PIRSF000350">
    <property type="entry name" value="Mercury_reductase_MerA"/>
    <property type="match status" value="1"/>
</dbReference>
<dbReference type="Proteomes" id="UP000181962">
    <property type="component" value="Chromosome"/>
</dbReference>
<feature type="domain" description="FAD/NAD(P)-binding" evidence="8">
    <location>
        <begin position="6"/>
        <end position="321"/>
    </location>
</feature>
<evidence type="ECO:0000313" key="9">
    <source>
        <dbReference type="EMBL" id="APG09996.1"/>
    </source>
</evidence>
<dbReference type="InterPro" id="IPR001100">
    <property type="entry name" value="Pyr_nuc-diS_OxRdtase"/>
</dbReference>
<feature type="binding site" evidence="5">
    <location>
        <position position="115"/>
    </location>
    <ligand>
        <name>FAD</name>
        <dbReference type="ChEBI" id="CHEBI:57692"/>
    </ligand>
</feature>
<evidence type="ECO:0000256" key="6">
    <source>
        <dbReference type="PIRSR" id="PIRSR000350-4"/>
    </source>
</evidence>
<organism evidence="9 10">
    <name type="scientific">Bradyrhizobium japonicum</name>
    <dbReference type="NCBI Taxonomy" id="375"/>
    <lineage>
        <taxon>Bacteria</taxon>
        <taxon>Pseudomonadati</taxon>
        <taxon>Pseudomonadota</taxon>
        <taxon>Alphaproteobacteria</taxon>
        <taxon>Hyphomicrobiales</taxon>
        <taxon>Nitrobacteraceae</taxon>
        <taxon>Bradyrhizobium</taxon>
    </lineage>
</organism>
<dbReference type="PANTHER" id="PTHR22912:SF151">
    <property type="entry name" value="DIHYDROLIPOYL DEHYDROGENASE, MITOCHONDRIAL"/>
    <property type="match status" value="1"/>
</dbReference>
<dbReference type="GO" id="GO:0006103">
    <property type="term" value="P:2-oxoglutarate metabolic process"/>
    <property type="evidence" value="ECO:0007669"/>
    <property type="project" value="TreeGrafter"/>
</dbReference>
<proteinExistence type="inferred from homology"/>
<keyword evidence="2" id="KW-0285">Flavoprotein</keyword>
<reference evidence="9 10" key="1">
    <citation type="submission" date="2016-11" db="EMBL/GenBank/DDBJ databases">
        <title>Complete Genome Sequence of Bradyrhizobium sp. strain J5, an isolated from soybean nodule in Hokkaido.</title>
        <authorList>
            <person name="Kanehara K."/>
        </authorList>
    </citation>
    <scope>NUCLEOTIDE SEQUENCE [LARGE SCALE GENOMIC DNA]</scope>
    <source>
        <strain evidence="9 10">J5</strain>
    </source>
</reference>
<dbReference type="AlphaFoldDB" id="A0A1L3F9K2"/>
<keyword evidence="3 5" id="KW-0274">FAD</keyword>
<dbReference type="InterPro" id="IPR023753">
    <property type="entry name" value="FAD/NAD-binding_dom"/>
</dbReference>
<dbReference type="Gene3D" id="3.30.390.30">
    <property type="match status" value="1"/>
</dbReference>
<feature type="binding site" evidence="5">
    <location>
        <position position="52"/>
    </location>
    <ligand>
        <name>FAD</name>
        <dbReference type="ChEBI" id="CHEBI:57692"/>
    </ligand>
</feature>
<feature type="binding site" evidence="5">
    <location>
        <begin position="139"/>
        <end position="141"/>
    </location>
    <ligand>
        <name>FAD</name>
        <dbReference type="ChEBI" id="CHEBI:57692"/>
    </ligand>
</feature>
<dbReference type="PRINTS" id="PR00368">
    <property type="entry name" value="FADPNR"/>
</dbReference>
<keyword evidence="5" id="KW-0547">Nucleotide-binding</keyword>
<accession>A0A1L3F9K2</accession>
<feature type="domain" description="Pyridine nucleotide-disulphide oxidoreductase dimerisation" evidence="7">
    <location>
        <begin position="342"/>
        <end position="449"/>
    </location>
</feature>
<feature type="binding site" evidence="5">
    <location>
        <position position="264"/>
    </location>
    <ligand>
        <name>NAD(+)</name>
        <dbReference type="ChEBI" id="CHEBI:57540"/>
    </ligand>
</feature>
<dbReference type="Pfam" id="PF07992">
    <property type="entry name" value="Pyr_redox_2"/>
    <property type="match status" value="1"/>
</dbReference>
<evidence type="ECO:0000256" key="3">
    <source>
        <dbReference type="ARBA" id="ARBA00022827"/>
    </source>
</evidence>
<dbReference type="InterPro" id="IPR050151">
    <property type="entry name" value="Class-I_Pyr_Nuc-Dis_Oxidored"/>
</dbReference>
<comment type="cofactor">
    <cofactor evidence="5">
        <name>FAD</name>
        <dbReference type="ChEBI" id="CHEBI:57692"/>
    </cofactor>
    <text evidence="5">Binds 1 FAD per subunit.</text>
</comment>
<dbReference type="EMBL" id="CP017637">
    <property type="protein sequence ID" value="APG09996.1"/>
    <property type="molecule type" value="Genomic_DNA"/>
</dbReference>
<dbReference type="SUPFAM" id="SSF51905">
    <property type="entry name" value="FAD/NAD(P)-binding domain"/>
    <property type="match status" value="1"/>
</dbReference>
<evidence type="ECO:0000256" key="1">
    <source>
        <dbReference type="ARBA" id="ARBA00007532"/>
    </source>
</evidence>
<keyword evidence="9" id="KW-0670">Pyruvate</keyword>
<feature type="binding site" evidence="5">
    <location>
        <position position="305"/>
    </location>
    <ligand>
        <name>NAD(+)</name>
        <dbReference type="ChEBI" id="CHEBI:57540"/>
    </ligand>
</feature>
<evidence type="ECO:0000313" key="10">
    <source>
        <dbReference type="Proteomes" id="UP000181962"/>
    </source>
</evidence>
<gene>
    <name evidence="9" type="ORF">BKD09_16850</name>
</gene>
<feature type="disulfide bond" description="Redox-active" evidence="6">
    <location>
        <begin position="43"/>
        <end position="48"/>
    </location>
</feature>
<comment type="similarity">
    <text evidence="1">Belongs to the class-I pyridine nucleotide-disulfide oxidoreductase family.</text>
</comment>
<dbReference type="RefSeq" id="WP_071911256.1">
    <property type="nucleotide sequence ID" value="NZ_CP017637.1"/>
</dbReference>
<evidence type="ECO:0000256" key="5">
    <source>
        <dbReference type="PIRSR" id="PIRSR000350-3"/>
    </source>
</evidence>
<protein>
    <submittedName>
        <fullName evidence="9">Pyruvate dehydrogenase</fullName>
    </submittedName>
</protein>
<evidence type="ECO:0000259" key="7">
    <source>
        <dbReference type="Pfam" id="PF02852"/>
    </source>
</evidence>
<evidence type="ECO:0000259" key="8">
    <source>
        <dbReference type="Pfam" id="PF07992"/>
    </source>
</evidence>